<sequence length="793" mass="83234">MNFGAAGLQAVTVTVGNMSETANTTFTYDNNLTPQISGLSPHTASVTGDQLLTIQGSNLGGQDNDSVVFVGVKRCLTEQWTETQISCHLPVMPPGVYQVDVHVGNRGFPQTSSGVNASIRYILDVYGISPLSGSLMGGTMLTVSGSGFSNDTSDIKVSVAYGLGYAWSPSSLQVFVGDTVMWRWEALAFQSVGYRVFSVSSPSGTEYDGGPLNSGGAKTAQGFFSYRFTVPGAYFYSSGYISSSILMQGVIKVMNREEKNSDVSVIVGGVLAKHRVSRGADCVASTPCQPTNNTSDGLSFSFSACSTPKVNSISPNQGSYHQLIHIQGQGFSDVSCAHENQCIINKIHLSRTDLLRVLQVTVGGEACQVVNSSQSEISCQLSSQSMLPIGVALPISVRINNLGGVIIAVSNEFKRRFAVLPVIDSVSPPIGSTTGSTRLLISGSGFSEGRVTAAGMSCSILMVNYTHILCDTAPSQQRSGDVIFQLGLIQSSCRSDCSYQFTSSVTPIISSISPDSIGGQTEVIISGSGFGSRVDDVSIFVGSTEVEVLAVSDGNITARVSTLPAGVHQIRATVRSRGLASGQVTLNSRALAILDPSVGSLAGGTPLTLTGNGFAPGNTNVTVGGKPCRIQKESPGLLHCLSPPRSEGQVAASIQVFNVFFPPLSFNYSAAYTPVISSISPSTGPSGAVITLTGSGFGSDSELLSITINNVPCNMSAVSQTQVRCTTGNNPGGTYPVILHHQVKGYAQSMVKFMYELTLGSVQPNEGKNRTTVLRIPPLPGFPWKTESFLLGY</sequence>
<evidence type="ECO:0000313" key="3">
    <source>
        <dbReference type="EMBL" id="MEQ2204803.1"/>
    </source>
</evidence>
<proteinExistence type="predicted"/>
<feature type="domain" description="IPT/TIG" evidence="2">
    <location>
        <begin position="307"/>
        <end position="416"/>
    </location>
</feature>
<reference evidence="3 4" key="1">
    <citation type="submission" date="2021-06" db="EMBL/GenBank/DDBJ databases">
        <authorList>
            <person name="Palmer J.M."/>
        </authorList>
    </citation>
    <scope>NUCLEOTIDE SEQUENCE [LARGE SCALE GENOMIC DNA]</scope>
    <source>
        <strain evidence="3 4">XC_2019</strain>
        <tissue evidence="3">Muscle</tissue>
    </source>
</reference>
<dbReference type="SUPFAM" id="SSF49503">
    <property type="entry name" value="Cupredoxins"/>
    <property type="match status" value="1"/>
</dbReference>
<feature type="domain" description="IPT/TIG" evidence="2">
    <location>
        <begin position="594"/>
        <end position="669"/>
    </location>
</feature>
<dbReference type="SMART" id="SM00429">
    <property type="entry name" value="IPT"/>
    <property type="match status" value="7"/>
</dbReference>
<name>A0ABV0RAY8_9TELE</name>
<comment type="caution">
    <text evidence="3">The sequence shown here is derived from an EMBL/GenBank/DDBJ whole genome shotgun (WGS) entry which is preliminary data.</text>
</comment>
<dbReference type="Gene3D" id="2.60.40.10">
    <property type="entry name" value="Immunoglobulins"/>
    <property type="match status" value="7"/>
</dbReference>
<protein>
    <recommendedName>
        <fullName evidence="2">IPT/TIG domain-containing protein</fullName>
    </recommendedName>
</protein>
<feature type="domain" description="IPT/TIG" evidence="2">
    <location>
        <begin position="506"/>
        <end position="591"/>
    </location>
</feature>
<evidence type="ECO:0000313" key="4">
    <source>
        <dbReference type="Proteomes" id="UP001434883"/>
    </source>
</evidence>
<dbReference type="PANTHER" id="PTHR46769">
    <property type="entry name" value="POLYCYSTIC KIDNEY AND HEPATIC DISEASE 1 (AUTOSOMAL RECESSIVE)-LIKE 1"/>
    <property type="match status" value="1"/>
</dbReference>
<dbReference type="PANTHER" id="PTHR46769:SF2">
    <property type="entry name" value="FIBROCYSTIN-L ISOFORM 2 PRECURSOR-RELATED"/>
    <property type="match status" value="1"/>
</dbReference>
<evidence type="ECO:0000259" key="2">
    <source>
        <dbReference type="SMART" id="SM00429"/>
    </source>
</evidence>
<feature type="domain" description="IPT/TIG" evidence="2">
    <location>
        <begin position="122"/>
        <end position="227"/>
    </location>
</feature>
<dbReference type="InterPro" id="IPR008972">
    <property type="entry name" value="Cupredoxin"/>
</dbReference>
<accession>A0ABV0RAY8</accession>
<gene>
    <name evidence="3" type="ORF">XENOCAPTIV_018712</name>
</gene>
<evidence type="ECO:0000256" key="1">
    <source>
        <dbReference type="ARBA" id="ARBA00022729"/>
    </source>
</evidence>
<dbReference type="InterPro" id="IPR014756">
    <property type="entry name" value="Ig_E-set"/>
</dbReference>
<dbReference type="Proteomes" id="UP001434883">
    <property type="component" value="Unassembled WGS sequence"/>
</dbReference>
<organism evidence="3 4">
    <name type="scientific">Xenoophorus captivus</name>
    <dbReference type="NCBI Taxonomy" id="1517983"/>
    <lineage>
        <taxon>Eukaryota</taxon>
        <taxon>Metazoa</taxon>
        <taxon>Chordata</taxon>
        <taxon>Craniata</taxon>
        <taxon>Vertebrata</taxon>
        <taxon>Euteleostomi</taxon>
        <taxon>Actinopterygii</taxon>
        <taxon>Neopterygii</taxon>
        <taxon>Teleostei</taxon>
        <taxon>Neoteleostei</taxon>
        <taxon>Acanthomorphata</taxon>
        <taxon>Ovalentaria</taxon>
        <taxon>Atherinomorphae</taxon>
        <taxon>Cyprinodontiformes</taxon>
        <taxon>Goodeidae</taxon>
        <taxon>Xenoophorus</taxon>
    </lineage>
</organism>
<feature type="domain" description="IPT/TIG" evidence="2">
    <location>
        <begin position="420"/>
        <end position="502"/>
    </location>
</feature>
<feature type="domain" description="IPT/TIG" evidence="2">
    <location>
        <begin position="673"/>
        <end position="758"/>
    </location>
</feature>
<dbReference type="InterPro" id="IPR052387">
    <property type="entry name" value="Fibrocystin"/>
</dbReference>
<keyword evidence="1" id="KW-0732">Signal</keyword>
<dbReference type="EMBL" id="JAHRIN010037545">
    <property type="protein sequence ID" value="MEQ2204803.1"/>
    <property type="molecule type" value="Genomic_DNA"/>
</dbReference>
<dbReference type="InterPro" id="IPR013783">
    <property type="entry name" value="Ig-like_fold"/>
</dbReference>
<dbReference type="CDD" id="cd00603">
    <property type="entry name" value="IPT_PCSR"/>
    <property type="match status" value="5"/>
</dbReference>
<dbReference type="InterPro" id="IPR002909">
    <property type="entry name" value="IPT_dom"/>
</dbReference>
<dbReference type="SUPFAM" id="SSF81296">
    <property type="entry name" value="E set domains"/>
    <property type="match status" value="6"/>
</dbReference>
<feature type="domain" description="IPT/TIG" evidence="2">
    <location>
        <begin position="33"/>
        <end position="115"/>
    </location>
</feature>
<dbReference type="Pfam" id="PF01833">
    <property type="entry name" value="TIG"/>
    <property type="match status" value="7"/>
</dbReference>
<keyword evidence="4" id="KW-1185">Reference proteome</keyword>
<dbReference type="Gene3D" id="2.60.40.420">
    <property type="entry name" value="Cupredoxins - blue copper proteins"/>
    <property type="match status" value="1"/>
</dbReference>